<dbReference type="CDD" id="cd02869">
    <property type="entry name" value="PseudoU_synth_RluA_like"/>
    <property type="match status" value="1"/>
</dbReference>
<dbReference type="GO" id="GO:0003723">
    <property type="term" value="F:RNA binding"/>
    <property type="evidence" value="ECO:0007669"/>
    <property type="project" value="InterPro"/>
</dbReference>
<protein>
    <submittedName>
        <fullName evidence="2">Putative rRNA pseudouridylate synthase C</fullName>
    </submittedName>
</protein>
<organism evidence="2">
    <name type="scientific">uncultured bacterium Contig1759</name>
    <dbReference type="NCBI Taxonomy" id="1393502"/>
    <lineage>
        <taxon>Bacteria</taxon>
        <taxon>environmental samples</taxon>
    </lineage>
</organism>
<accession>W0FMA1</accession>
<reference evidence="2" key="1">
    <citation type="journal article" date="2013" name="PLoS ONE">
        <title>Metagenomic insights into the carbohydrate-active enzymes carried by the microorganisms adhering to solid digesta in the rumen of cows.</title>
        <authorList>
            <person name="Wang L."/>
            <person name="Hatem A."/>
            <person name="Catalyurek U.V."/>
            <person name="Morrison M."/>
            <person name="Yu Z."/>
        </authorList>
    </citation>
    <scope>NUCLEOTIDE SEQUENCE</scope>
</reference>
<dbReference type="InterPro" id="IPR020103">
    <property type="entry name" value="PsdUridine_synth_cat_dom_sf"/>
</dbReference>
<dbReference type="InterPro" id="IPR006145">
    <property type="entry name" value="PsdUridine_synth_RsuA/RluA"/>
</dbReference>
<dbReference type="InterPro" id="IPR050188">
    <property type="entry name" value="RluA_PseudoU_synthase"/>
</dbReference>
<evidence type="ECO:0000313" key="2">
    <source>
        <dbReference type="EMBL" id="AHF23902.1"/>
    </source>
</evidence>
<dbReference type="Pfam" id="PF00849">
    <property type="entry name" value="PseudoU_synth_2"/>
    <property type="match status" value="1"/>
</dbReference>
<dbReference type="GO" id="GO:0006396">
    <property type="term" value="P:RNA processing"/>
    <property type="evidence" value="ECO:0007669"/>
    <property type="project" value="UniProtKB-ARBA"/>
</dbReference>
<dbReference type="Gene3D" id="3.30.2350.10">
    <property type="entry name" value="Pseudouridine synthase"/>
    <property type="match status" value="1"/>
</dbReference>
<dbReference type="PANTHER" id="PTHR21600">
    <property type="entry name" value="MITOCHONDRIAL RNA PSEUDOURIDINE SYNTHASE"/>
    <property type="match status" value="1"/>
</dbReference>
<dbReference type="GO" id="GO:0001522">
    <property type="term" value="P:pseudouridine synthesis"/>
    <property type="evidence" value="ECO:0007669"/>
    <property type="project" value="InterPro"/>
</dbReference>
<feature type="domain" description="Pseudouridine synthase RsuA/RluA-like" evidence="1">
    <location>
        <begin position="95"/>
        <end position="260"/>
    </location>
</feature>
<dbReference type="SUPFAM" id="SSF55120">
    <property type="entry name" value="Pseudouridine synthase"/>
    <property type="match status" value="1"/>
</dbReference>
<evidence type="ECO:0000259" key="1">
    <source>
        <dbReference type="Pfam" id="PF00849"/>
    </source>
</evidence>
<proteinExistence type="predicted"/>
<dbReference type="GO" id="GO:0140098">
    <property type="term" value="F:catalytic activity, acting on RNA"/>
    <property type="evidence" value="ECO:0007669"/>
    <property type="project" value="UniProtKB-ARBA"/>
</dbReference>
<sequence>MRKFTVTSDMSGKHVVKACIEAFPMLKPAELFHALKRKDIRVDGKKTSQDIAVKEGQEVEVWLPDELFERKAAKAGGEKKDKKQSYKTAFETKGLLIINKPQGLAVHTGKTVSDGTLIDLIRRETGYAQAELCHRIDMNTGGLVMVAKNKKALEDAVALFKDNLITKRYRAIVLGTPDEGEPVVYDDGTVMYEIKAFLEKTRSGEVYIHDEHQPHDLPIATRYRVIKTYKPAEYGMPEISEIECELVTGRTHQIRAQFAHLGYPVIGDGNYGRNKINVGFKAVGGAKLRHQQLYSTEILVGKVPSGNVHADISGKTFKIAPEYELDFKELGIKR</sequence>
<dbReference type="GO" id="GO:0009982">
    <property type="term" value="F:pseudouridine synthase activity"/>
    <property type="evidence" value="ECO:0007669"/>
    <property type="project" value="InterPro"/>
</dbReference>
<dbReference type="EMBL" id="KC246778">
    <property type="protein sequence ID" value="AHF23902.1"/>
    <property type="molecule type" value="Genomic_DNA"/>
</dbReference>
<name>W0FMA1_9BACT</name>
<dbReference type="AlphaFoldDB" id="W0FMA1"/>